<dbReference type="SUPFAM" id="SSF56349">
    <property type="entry name" value="DNA breaking-rejoining enzymes"/>
    <property type="match status" value="1"/>
</dbReference>
<dbReference type="InterPro" id="IPR013762">
    <property type="entry name" value="Integrase-like_cat_sf"/>
</dbReference>
<keyword evidence="1" id="KW-0233">DNA recombination</keyword>
<evidence type="ECO:0000313" key="2">
    <source>
        <dbReference type="EMBL" id="WAQ94129.1"/>
    </source>
</evidence>
<sequence length="326" mass="37055">MIWQLCFSDILKQILRALPFVASSAYETSLFNAAFVIACFGFLRRNRSRWGSRHLHESGTDFGYTIIRMQVHTFHFIRCSKTDQYGNSVSLIFTHSSDSTIRPVLAVKYLYLSVRPNIDGPLFCHFSREPLTKYQIRAMLMKCLKFCGIRTNIKSHSLRIGATTFASMLSIPDEDIKLMGRWSSRGSTHRRANCVDSGLVNYQTGRGVFKKTATGTTPWPVMCTPTPNYLIIHFGGKNLGSANCGLIRKIMKQVELAIFIQRQIMEKSRDRVNRALIYYIIQHGHKAIKHSDFNDKLPGLFYPMVTGVHLSQVGNDIFLSTLQSAL</sequence>
<keyword evidence="3" id="KW-1185">Reference proteome</keyword>
<evidence type="ECO:0000256" key="1">
    <source>
        <dbReference type="ARBA" id="ARBA00023172"/>
    </source>
</evidence>
<dbReference type="PANTHER" id="PTHR34605">
    <property type="entry name" value="PHAGE_INTEGRASE DOMAIN-CONTAINING PROTEIN"/>
    <property type="match status" value="1"/>
</dbReference>
<evidence type="ECO:0000313" key="3">
    <source>
        <dbReference type="Proteomes" id="UP001164746"/>
    </source>
</evidence>
<dbReference type="PANTHER" id="PTHR34605:SF3">
    <property type="entry name" value="P CELL-TYPE AGGLUTINATION PROTEIN MAP4-LIKE-RELATED"/>
    <property type="match status" value="1"/>
</dbReference>
<gene>
    <name evidence="2" type="ORF">MAR_006600</name>
</gene>
<dbReference type="Proteomes" id="UP001164746">
    <property type="component" value="Chromosome 1"/>
</dbReference>
<dbReference type="EMBL" id="CP111012">
    <property type="protein sequence ID" value="WAQ94129.1"/>
    <property type="molecule type" value="Genomic_DNA"/>
</dbReference>
<dbReference type="InterPro" id="IPR011010">
    <property type="entry name" value="DNA_brk_join_enz"/>
</dbReference>
<protein>
    <submittedName>
        <fullName evidence="2">Uncharacterized protein</fullName>
    </submittedName>
</protein>
<organism evidence="2 3">
    <name type="scientific">Mya arenaria</name>
    <name type="common">Soft-shell clam</name>
    <dbReference type="NCBI Taxonomy" id="6604"/>
    <lineage>
        <taxon>Eukaryota</taxon>
        <taxon>Metazoa</taxon>
        <taxon>Spiralia</taxon>
        <taxon>Lophotrochozoa</taxon>
        <taxon>Mollusca</taxon>
        <taxon>Bivalvia</taxon>
        <taxon>Autobranchia</taxon>
        <taxon>Heteroconchia</taxon>
        <taxon>Euheterodonta</taxon>
        <taxon>Imparidentia</taxon>
        <taxon>Neoheterodontei</taxon>
        <taxon>Myida</taxon>
        <taxon>Myoidea</taxon>
        <taxon>Myidae</taxon>
        <taxon>Mya</taxon>
    </lineage>
</organism>
<reference evidence="2" key="1">
    <citation type="submission" date="2022-11" db="EMBL/GenBank/DDBJ databases">
        <title>Centuries of genome instability and evolution in soft-shell clam transmissible cancer (bioRxiv).</title>
        <authorList>
            <person name="Hart S.F.M."/>
            <person name="Yonemitsu M.A."/>
            <person name="Giersch R.M."/>
            <person name="Beal B.F."/>
            <person name="Arriagada G."/>
            <person name="Davis B.W."/>
            <person name="Ostrander E.A."/>
            <person name="Goff S.P."/>
            <person name="Metzger M.J."/>
        </authorList>
    </citation>
    <scope>NUCLEOTIDE SEQUENCE</scope>
    <source>
        <strain evidence="2">MELC-2E11</strain>
        <tissue evidence="2">Siphon/mantle</tissue>
    </source>
</reference>
<proteinExistence type="predicted"/>
<dbReference type="Gene3D" id="1.10.443.10">
    <property type="entry name" value="Intergrase catalytic core"/>
    <property type="match status" value="1"/>
</dbReference>
<accession>A0ABY7DCN8</accession>
<name>A0ABY7DCN8_MYAAR</name>
<dbReference type="InterPro" id="IPR052925">
    <property type="entry name" value="Phage_Integrase-like_Recomb"/>
</dbReference>